<comment type="similarity">
    <text evidence="1">Belongs to the phage and mitochondrial RNA polymerase family.</text>
</comment>
<dbReference type="EC" id="2.7.7.6" evidence="2"/>
<keyword evidence="5" id="KW-0548">Nucleotidyltransferase</keyword>
<comment type="catalytic activity">
    <reaction evidence="7">
        <text>RNA(n) + a ribonucleoside 5'-triphosphate = RNA(n+1) + diphosphate</text>
        <dbReference type="Rhea" id="RHEA:21248"/>
        <dbReference type="Rhea" id="RHEA-COMP:14527"/>
        <dbReference type="Rhea" id="RHEA-COMP:17342"/>
        <dbReference type="ChEBI" id="CHEBI:33019"/>
        <dbReference type="ChEBI" id="CHEBI:61557"/>
        <dbReference type="ChEBI" id="CHEBI:140395"/>
        <dbReference type="EC" id="2.7.7.6"/>
    </reaction>
</comment>
<dbReference type="InterPro" id="IPR037159">
    <property type="entry name" value="RNA_POL_N_sf"/>
</dbReference>
<evidence type="ECO:0000259" key="8">
    <source>
        <dbReference type="Pfam" id="PF00940"/>
    </source>
</evidence>
<evidence type="ECO:0000256" key="4">
    <source>
        <dbReference type="ARBA" id="ARBA00022679"/>
    </source>
</evidence>
<evidence type="ECO:0000256" key="6">
    <source>
        <dbReference type="ARBA" id="ARBA00023163"/>
    </source>
</evidence>
<keyword evidence="9" id="KW-0614">Plasmid</keyword>
<gene>
    <name evidence="9" type="primary">rpo</name>
</gene>
<geneLocation type="plasmid" evidence="9">
    <name>pDKA64_3</name>
</geneLocation>
<dbReference type="Gene3D" id="1.10.1320.10">
    <property type="entry name" value="DNA-directed RNA polymerase, N-terminal domain"/>
    <property type="match status" value="1"/>
</dbReference>
<dbReference type="GO" id="GO:0003899">
    <property type="term" value="F:DNA-directed RNA polymerase activity"/>
    <property type="evidence" value="ECO:0007669"/>
    <property type="project" value="UniProtKB-EC"/>
</dbReference>
<dbReference type="Gene3D" id="3.30.70.370">
    <property type="match status" value="1"/>
</dbReference>
<dbReference type="Gene3D" id="1.10.150.20">
    <property type="entry name" value="5' to 3' exonuclease, C-terminal subdomain"/>
    <property type="match status" value="1"/>
</dbReference>
<evidence type="ECO:0000256" key="2">
    <source>
        <dbReference type="ARBA" id="ARBA00012418"/>
    </source>
</evidence>
<dbReference type="PANTHER" id="PTHR10102:SF0">
    <property type="entry name" value="DNA-DIRECTED RNA POLYMERASE, MITOCHONDRIAL"/>
    <property type="match status" value="1"/>
</dbReference>
<dbReference type="Pfam" id="PF00940">
    <property type="entry name" value="RNA_pol"/>
    <property type="match status" value="1"/>
</dbReference>
<sequence length="1504" mass="175968">MKNWVEIRKNDGCIVATFMKLNVKSEDGNIKIISSCVFLSNFWLKPGVSKNKLSYKGIRYLFYVTYKVNDKYRFNSHFQGKDKNGYILVAVMIDIQYLISFLYQGLHNEVSPNSLDCTEFWREVGERFGDSVDKIISSAVFIFNKLSWWNIVLAFKLGNIDLNGGKISSRHIMKPTDFILSTFVRDVVEVVDGKLDINSVRNFYSDSYKNDNLSSQINLAICEKYKSNEIAIKNKLFEGKRFTDIEVDEDGTEQIIKSNLSFNYEVYCDLTSLYILKKLDYLKGLSVTNCNILRSKCENSADSIRRVDLSIEGMIDEDRIRNKQNKKYSNRRIDKVMVSRDWMIENLSILKGELLKMEKLVDYIENWVKNEKDKNNNFQSDDLPYLEKYKDNLNGLIENFLRNENNINLCFEIFKGNVIKDESVKDENEDKASKGSAMNMKGGFKDKEWGKRGYHTSVRDGQHLQIFNSKLNIPICKRKICPVFDEGIDNGGYKDCLDDINCMRYENSNLNSISNSNSNFKELRENFLKDVSLFNKKLMDLIDNEYFNSECDKLELQKKIEEYCVNYEYDCLLNIFLNKYNEDKNNRYDTFYLNCMKDWYSKVEKVLINYMHEYEINDFEKLIKIIKHGRKGKVYEVEVILLLIVMKYSVLERNIKKEKSFRYFVNSKEYNEKYVKSLVKKFEAKSLENELYDIISLLIRLIVSLISDNLKNGVTDLFETTQAYLTTTLGDQLLKRLGKKLPESFLINFNDEDKKMIENFYIDNLINPSEETIGNVGANLLSLLMDSVDILESEKKTVNNKTNIYIRISSKYIEMFTNRLLYPNKLPMLISPLKWNRNNSGGYISSQYKRLINGNLVHESKRNRYKNELSDVQYNTVNYLNNQKFKIDKDMLDFLLVEYNNDCSIVFDGGNRFDNRRIDKSNEKKIKANNSKYLLYRYVLSLSIVYENKVFYIPTFYDFRGRIYSLVDYLTYQGEDMARSLITFYNGCEINENNIVYVLQHLANTAGKSKLKINSKNKWAIDFINQLNLLPFQLDFKDLSSFFENRNNNIELFNDLKVVSIFDLARNENVINVMSHSDEKLQFLNILFNLIKCLIKPNEKFCTPICFDATTSGFQHLAALFQDLDLAKASNVLNNIEESNIVEKGESVGELELEQELEKVERGDVYQKVAQTVNEYIEKELKDENLKNTLLKIDINRKLLKKPCMTVPYNVGLKTMHLDLIKAGFFIKKVDAVDVDKKDKSTFFIVSKDILKKGVTETVILRYDELFMFSKFLYDAVYETFPSLAGYVKYLNKFASLISSLNKPIIWTTPVGMKIYMGYTLFVQKNATVFIKKEKKRGSTVSLPLNKINKLANKIAFLPNFIHSMDSANVQLLIKNLISENRFINLFTIHDCFASTPETMRLLNYEVRRAFTMIYFDQNYIYTMHRNFLAQIISHTTIYMDNGKEIIPLDLTQIDKIDYTKTANLFILLNNKRVYIPELPFNVDWTLIKDVFEEGIKKSIYFIN</sequence>
<keyword evidence="6" id="KW-0804">Transcription</keyword>
<dbReference type="GO" id="GO:0006390">
    <property type="term" value="P:mitochondrial transcription"/>
    <property type="evidence" value="ECO:0007669"/>
    <property type="project" value="TreeGrafter"/>
</dbReference>
<protein>
    <recommendedName>
        <fullName evidence="2">DNA-directed RNA polymerase</fullName>
        <ecNumber evidence="2">2.7.7.6</ecNumber>
    </recommendedName>
</protein>
<dbReference type="GO" id="GO:0034245">
    <property type="term" value="C:mitochondrial DNA-directed RNA polymerase complex"/>
    <property type="evidence" value="ECO:0007669"/>
    <property type="project" value="TreeGrafter"/>
</dbReference>
<evidence type="ECO:0000313" key="9">
    <source>
        <dbReference type="EMBL" id="QWO71439.1"/>
    </source>
</evidence>
<dbReference type="InterPro" id="IPR046950">
    <property type="entry name" value="DNA-dir_Rpol_C_phage-type"/>
</dbReference>
<dbReference type="SUPFAM" id="SSF56672">
    <property type="entry name" value="DNA/RNA polymerases"/>
    <property type="match status" value="1"/>
</dbReference>
<proteinExistence type="inferred from homology"/>
<accession>A0A8F1D509</accession>
<evidence type="ECO:0000256" key="7">
    <source>
        <dbReference type="ARBA" id="ARBA00048552"/>
    </source>
</evidence>
<dbReference type="InterPro" id="IPR043502">
    <property type="entry name" value="DNA/RNA_pol_sf"/>
</dbReference>
<feature type="domain" description="DNA-directed RNA polymerase C-terminal" evidence="8">
    <location>
        <begin position="1053"/>
        <end position="1437"/>
    </location>
</feature>
<dbReference type="InterPro" id="IPR002092">
    <property type="entry name" value="DNA-dir_Rpol_phage-type"/>
</dbReference>
<reference evidence="9" key="1">
    <citation type="submission" date="2021-04" db="EMBL/GenBank/DDBJ databases">
        <title>Transfer of mitochondrial tRNA genes to linear plasmids in fungi facilitates loss of such genes from mitochondrial DNA.</title>
        <authorList>
            <person name="Nieuwenhuis M."/>
            <person name="Groeneveld J."/>
            <person name="Aanen D.K."/>
        </authorList>
    </citation>
    <scope>NUCLEOTIDE SEQUENCE</scope>
    <source>
        <plasmid evidence="9">pDKA64_3</plasmid>
    </source>
</reference>
<keyword evidence="3" id="KW-0240">DNA-directed RNA polymerase</keyword>
<keyword evidence="4" id="KW-0808">Transferase</keyword>
<evidence type="ECO:0000256" key="5">
    <source>
        <dbReference type="ARBA" id="ARBA00022695"/>
    </source>
</evidence>
<dbReference type="PANTHER" id="PTHR10102">
    <property type="entry name" value="DNA-DIRECTED RNA POLYMERASE, MITOCHONDRIAL"/>
    <property type="match status" value="1"/>
</dbReference>
<evidence type="ECO:0000256" key="1">
    <source>
        <dbReference type="ARBA" id="ARBA00009493"/>
    </source>
</evidence>
<organism evidence="9">
    <name type="scientific">Termitomyces sp. DKA64</name>
    <dbReference type="NCBI Taxonomy" id="2811476"/>
    <lineage>
        <taxon>Eukaryota</taxon>
        <taxon>Fungi</taxon>
        <taxon>Dikarya</taxon>
        <taxon>Basidiomycota</taxon>
        <taxon>Agaricomycotina</taxon>
        <taxon>Agaricomycetes</taxon>
        <taxon>Agaricomycetidae</taxon>
        <taxon>Agaricales</taxon>
        <taxon>Tricholomatineae</taxon>
        <taxon>Lyophyllaceae</taxon>
        <taxon>Termitomyces</taxon>
    </lineage>
</organism>
<dbReference type="EMBL" id="MW874155">
    <property type="protein sequence ID" value="QWO71439.1"/>
    <property type="molecule type" value="Genomic_DNA"/>
</dbReference>
<evidence type="ECO:0000256" key="3">
    <source>
        <dbReference type="ARBA" id="ARBA00022478"/>
    </source>
</evidence>
<dbReference type="GO" id="GO:0003677">
    <property type="term" value="F:DNA binding"/>
    <property type="evidence" value="ECO:0007669"/>
    <property type="project" value="InterPro"/>
</dbReference>
<name>A0A8F1D509_9AGAR</name>
<geneLocation type="mitochondrion" evidence="9"/>
<keyword evidence="9" id="KW-0496">Mitochondrion</keyword>